<dbReference type="EMBL" id="JAINUG010000116">
    <property type="protein sequence ID" value="KAJ8395522.1"/>
    <property type="molecule type" value="Genomic_DNA"/>
</dbReference>
<keyword evidence="2" id="KW-1185">Reference proteome</keyword>
<sequence length="163" mass="17757">MRNQCWALGILGTLAVTMSFPLINLILQQAGVSGDPRALWRDYPLSLGAGGRGRLVGRTVISASSSEEEYRFEEVLSGSEQREEGYGTERCDGSLITVRPRGGAQPGSQHVCQTGQRSGHYRLAEAGADRRSDSGLRRLSYHVGRIHTRYFTAPPTGPLLQAI</sequence>
<comment type="caution">
    <text evidence="1">The sequence shown here is derived from an EMBL/GenBank/DDBJ whole genome shotgun (WGS) entry which is preliminary data.</text>
</comment>
<evidence type="ECO:0000313" key="2">
    <source>
        <dbReference type="Proteomes" id="UP001221898"/>
    </source>
</evidence>
<proteinExistence type="predicted"/>
<gene>
    <name evidence="1" type="ORF">AAFF_G00032560</name>
</gene>
<organism evidence="1 2">
    <name type="scientific">Aldrovandia affinis</name>
    <dbReference type="NCBI Taxonomy" id="143900"/>
    <lineage>
        <taxon>Eukaryota</taxon>
        <taxon>Metazoa</taxon>
        <taxon>Chordata</taxon>
        <taxon>Craniata</taxon>
        <taxon>Vertebrata</taxon>
        <taxon>Euteleostomi</taxon>
        <taxon>Actinopterygii</taxon>
        <taxon>Neopterygii</taxon>
        <taxon>Teleostei</taxon>
        <taxon>Notacanthiformes</taxon>
        <taxon>Halosauridae</taxon>
        <taxon>Aldrovandia</taxon>
    </lineage>
</organism>
<accession>A0AAD7S405</accession>
<dbReference type="Proteomes" id="UP001221898">
    <property type="component" value="Unassembled WGS sequence"/>
</dbReference>
<reference evidence="1" key="1">
    <citation type="journal article" date="2023" name="Science">
        <title>Genome structures resolve the early diversification of teleost fishes.</title>
        <authorList>
            <person name="Parey E."/>
            <person name="Louis A."/>
            <person name="Montfort J."/>
            <person name="Bouchez O."/>
            <person name="Roques C."/>
            <person name="Iampietro C."/>
            <person name="Lluch J."/>
            <person name="Castinel A."/>
            <person name="Donnadieu C."/>
            <person name="Desvignes T."/>
            <person name="Floi Bucao C."/>
            <person name="Jouanno E."/>
            <person name="Wen M."/>
            <person name="Mejri S."/>
            <person name="Dirks R."/>
            <person name="Jansen H."/>
            <person name="Henkel C."/>
            <person name="Chen W.J."/>
            <person name="Zahm M."/>
            <person name="Cabau C."/>
            <person name="Klopp C."/>
            <person name="Thompson A.W."/>
            <person name="Robinson-Rechavi M."/>
            <person name="Braasch I."/>
            <person name="Lecointre G."/>
            <person name="Bobe J."/>
            <person name="Postlethwait J.H."/>
            <person name="Berthelot C."/>
            <person name="Roest Crollius H."/>
            <person name="Guiguen Y."/>
        </authorList>
    </citation>
    <scope>NUCLEOTIDE SEQUENCE</scope>
    <source>
        <strain evidence="1">NC1722</strain>
    </source>
</reference>
<evidence type="ECO:0000313" key="1">
    <source>
        <dbReference type="EMBL" id="KAJ8395522.1"/>
    </source>
</evidence>
<dbReference type="AlphaFoldDB" id="A0AAD7S405"/>
<name>A0AAD7S405_9TELE</name>
<protein>
    <submittedName>
        <fullName evidence="1">Uncharacterized protein</fullName>
    </submittedName>
</protein>